<comment type="caution">
    <text evidence="1">The sequence shown here is derived from an EMBL/GenBank/DDBJ whole genome shotgun (WGS) entry which is preliminary data.</text>
</comment>
<sequence>MAGNFIQQTTEAAVSVQDDTWAFEAIVARDLNVDAVGVDVDGVYEQRWRRRGKYVDGEEEQMVIPKLLDNQF</sequence>
<evidence type="ECO:0000313" key="1">
    <source>
        <dbReference type="EMBL" id="KAD2393421.1"/>
    </source>
</evidence>
<accession>A0A5N6LND3</accession>
<dbReference type="Proteomes" id="UP000326396">
    <property type="component" value="Linkage Group LG9"/>
</dbReference>
<evidence type="ECO:0000313" key="2">
    <source>
        <dbReference type="Proteomes" id="UP000326396"/>
    </source>
</evidence>
<organism evidence="1 2">
    <name type="scientific">Mikania micrantha</name>
    <name type="common">bitter vine</name>
    <dbReference type="NCBI Taxonomy" id="192012"/>
    <lineage>
        <taxon>Eukaryota</taxon>
        <taxon>Viridiplantae</taxon>
        <taxon>Streptophyta</taxon>
        <taxon>Embryophyta</taxon>
        <taxon>Tracheophyta</taxon>
        <taxon>Spermatophyta</taxon>
        <taxon>Magnoliopsida</taxon>
        <taxon>eudicotyledons</taxon>
        <taxon>Gunneridae</taxon>
        <taxon>Pentapetalae</taxon>
        <taxon>asterids</taxon>
        <taxon>campanulids</taxon>
        <taxon>Asterales</taxon>
        <taxon>Asteraceae</taxon>
        <taxon>Asteroideae</taxon>
        <taxon>Heliantheae alliance</taxon>
        <taxon>Eupatorieae</taxon>
        <taxon>Mikania</taxon>
    </lineage>
</organism>
<reference evidence="1 2" key="1">
    <citation type="submission" date="2019-05" db="EMBL/GenBank/DDBJ databases">
        <title>Mikania micrantha, genome provides insights into the molecular mechanism of rapid growth.</title>
        <authorList>
            <person name="Liu B."/>
        </authorList>
    </citation>
    <scope>NUCLEOTIDE SEQUENCE [LARGE SCALE GENOMIC DNA]</scope>
    <source>
        <strain evidence="1">NLD-2019</strain>
        <tissue evidence="1">Leaf</tissue>
    </source>
</reference>
<protein>
    <submittedName>
        <fullName evidence="1">Uncharacterized protein</fullName>
    </submittedName>
</protein>
<gene>
    <name evidence="1" type="ORF">E3N88_40398</name>
</gene>
<keyword evidence="2" id="KW-1185">Reference proteome</keyword>
<name>A0A5N6LND3_9ASTR</name>
<dbReference type="EMBL" id="SZYD01000019">
    <property type="protein sequence ID" value="KAD2393421.1"/>
    <property type="molecule type" value="Genomic_DNA"/>
</dbReference>
<dbReference type="AlphaFoldDB" id="A0A5N6LND3"/>
<proteinExistence type="predicted"/>